<dbReference type="AlphaFoldDB" id="A0A9J6BGJ9"/>
<accession>A0A9J6BGJ9</accession>
<organism evidence="2 3">
    <name type="scientific">Polypedilum vanderplanki</name>
    <name type="common">Sleeping chironomid midge</name>
    <dbReference type="NCBI Taxonomy" id="319348"/>
    <lineage>
        <taxon>Eukaryota</taxon>
        <taxon>Metazoa</taxon>
        <taxon>Ecdysozoa</taxon>
        <taxon>Arthropoda</taxon>
        <taxon>Hexapoda</taxon>
        <taxon>Insecta</taxon>
        <taxon>Pterygota</taxon>
        <taxon>Neoptera</taxon>
        <taxon>Endopterygota</taxon>
        <taxon>Diptera</taxon>
        <taxon>Nematocera</taxon>
        <taxon>Chironomoidea</taxon>
        <taxon>Chironomidae</taxon>
        <taxon>Chironominae</taxon>
        <taxon>Polypedilum</taxon>
        <taxon>Polypedilum</taxon>
    </lineage>
</organism>
<dbReference type="EMBL" id="JADBJN010000004">
    <property type="protein sequence ID" value="KAG5668826.1"/>
    <property type="molecule type" value="Genomic_DNA"/>
</dbReference>
<name>A0A9J6BGJ9_POLVA</name>
<protein>
    <recommendedName>
        <fullName evidence="1">F-box domain-containing protein</fullName>
    </recommendedName>
</protein>
<dbReference type="Pfam" id="PF12937">
    <property type="entry name" value="F-box-like"/>
    <property type="match status" value="1"/>
</dbReference>
<evidence type="ECO:0000313" key="2">
    <source>
        <dbReference type="EMBL" id="KAG5668826.1"/>
    </source>
</evidence>
<proteinExistence type="predicted"/>
<dbReference type="Proteomes" id="UP001107558">
    <property type="component" value="Chromosome 4"/>
</dbReference>
<sequence length="705" mass="83370">MENSANLYNLPNEILLKIFKFSQNHKNLSEVCKRFYELTTFLNEDNLSLTIKCKQLINPHFDLEKILNDSSSIILTCNSKGIKNFNDKFDLFLKYHGHKINTITDYNQTHFDIRKFIHLMPNLEKLSYKCPTTNEDEEISFDNFKDSSVPLKNLEIFNDPGKVWTIFKIFNIEELTIKKKFQVDENFLEFFACCKNLKNVVIEKFQDVSSLLEILSTKQLESFKIIFELDKEDDDEIILKFLETQKNLKSIKIHQISDKILSYVCKNFKNLESLSIRLSEDRKDEIFLKINNLKSLKTLTVKAYSRKQIDFENLCTFSLPNLEKLNFDGGRFEKFLIKKLADNFKNIKSLKMYATPFEYYEILLEILTHFNQLESLSVSTSLWHLVTIPEEFFTTLHSNPNLKTFIYEKQCFDKLKDKMKLKMTRDFPNLENYPEEVQYYFAPKYDAFSLKHFLLDLTDVKNGNEILKDCSVIFNTGTGHNVARAKRDGKKEITIDIKRYFYDQQFKTILKTPRKLKEITIVANIQLIRSGAVHYLEYLKSIGENVTSLTIQKSRQSDQQQSMAIFKNMNAKFLSKIIESFPNLKTLKLEISSPKLVEKAVMIKNTKIEEIILIASDENYSNRHYEHSEYFKDFFKHFQFPENSLKSFKIISESYKRNETFDNYAILDFLENQNLLTEFNENRSNEERWENGKVKYVYTYEALSE</sequence>
<evidence type="ECO:0000313" key="3">
    <source>
        <dbReference type="Proteomes" id="UP001107558"/>
    </source>
</evidence>
<dbReference type="InterPro" id="IPR032675">
    <property type="entry name" value="LRR_dom_sf"/>
</dbReference>
<dbReference type="Gene3D" id="3.80.10.10">
    <property type="entry name" value="Ribonuclease Inhibitor"/>
    <property type="match status" value="2"/>
</dbReference>
<keyword evidence="3" id="KW-1185">Reference proteome</keyword>
<dbReference type="OrthoDB" id="1394818at2759"/>
<gene>
    <name evidence="2" type="ORF">PVAND_016749</name>
</gene>
<comment type="caution">
    <text evidence="2">The sequence shown here is derived from an EMBL/GenBank/DDBJ whole genome shotgun (WGS) entry which is preliminary data.</text>
</comment>
<feature type="domain" description="F-box" evidence="1">
    <location>
        <begin position="8"/>
        <end position="39"/>
    </location>
</feature>
<dbReference type="SUPFAM" id="SSF52047">
    <property type="entry name" value="RNI-like"/>
    <property type="match status" value="1"/>
</dbReference>
<dbReference type="InterPro" id="IPR001810">
    <property type="entry name" value="F-box_dom"/>
</dbReference>
<reference evidence="2" key="1">
    <citation type="submission" date="2021-03" db="EMBL/GenBank/DDBJ databases">
        <title>Chromosome level genome of the anhydrobiotic midge Polypedilum vanderplanki.</title>
        <authorList>
            <person name="Yoshida Y."/>
            <person name="Kikawada T."/>
            <person name="Gusev O."/>
        </authorList>
    </citation>
    <scope>NUCLEOTIDE SEQUENCE</scope>
    <source>
        <strain evidence="2">NIAS01</strain>
        <tissue evidence="2">Whole body or cell culture</tissue>
    </source>
</reference>
<evidence type="ECO:0000259" key="1">
    <source>
        <dbReference type="Pfam" id="PF12937"/>
    </source>
</evidence>